<name>A0A0C2C320_9BILA</name>
<dbReference type="PANTHER" id="PTHR19858">
    <property type="entry name" value="WD40 REPEAT PROTEIN"/>
    <property type="match status" value="1"/>
</dbReference>
<sequence length="108" mass="11841">RRFAVCSTEGVGVYSLDTVGVFDPFQLDSQTTPEMIKNALSLGDYSTALMASLRLNDTPLIQQTMESTGLEQVALVVKALPVSYAEKLLKWIADGKVVANSTHVHFYM</sequence>
<feature type="non-terminal residue" evidence="1">
    <location>
        <position position="1"/>
    </location>
</feature>
<dbReference type="EMBL" id="KN781043">
    <property type="protein sequence ID" value="KIH44007.1"/>
    <property type="molecule type" value="Genomic_DNA"/>
</dbReference>
<dbReference type="GO" id="GO:0034388">
    <property type="term" value="C:Pwp2p-containing subcomplex of 90S preribosome"/>
    <property type="evidence" value="ECO:0007669"/>
    <property type="project" value="TreeGrafter"/>
</dbReference>
<protein>
    <submittedName>
        <fullName evidence="1">Uncharacterized protein</fullName>
    </submittedName>
</protein>
<dbReference type="GO" id="GO:0032040">
    <property type="term" value="C:small-subunit processome"/>
    <property type="evidence" value="ECO:0007669"/>
    <property type="project" value="TreeGrafter"/>
</dbReference>
<keyword evidence="2" id="KW-1185">Reference proteome</keyword>
<evidence type="ECO:0000313" key="2">
    <source>
        <dbReference type="Proteomes" id="UP000054047"/>
    </source>
</evidence>
<accession>A0A0C2C320</accession>
<dbReference type="PANTHER" id="PTHR19858:SF0">
    <property type="entry name" value="PERIODIC TRYPTOPHAN PROTEIN 2 HOMOLOG"/>
    <property type="match status" value="1"/>
</dbReference>
<gene>
    <name evidence="1" type="ORF">ANCDUO_25979</name>
</gene>
<feature type="non-terminal residue" evidence="1">
    <location>
        <position position="108"/>
    </location>
</feature>
<dbReference type="Proteomes" id="UP000054047">
    <property type="component" value="Unassembled WGS sequence"/>
</dbReference>
<dbReference type="GO" id="GO:0000028">
    <property type="term" value="P:ribosomal small subunit assembly"/>
    <property type="evidence" value="ECO:0007669"/>
    <property type="project" value="TreeGrafter"/>
</dbReference>
<dbReference type="GO" id="GO:0000462">
    <property type="term" value="P:maturation of SSU-rRNA from tricistronic rRNA transcript (SSU-rRNA, 5.8S rRNA, LSU-rRNA)"/>
    <property type="evidence" value="ECO:0007669"/>
    <property type="project" value="TreeGrafter"/>
</dbReference>
<dbReference type="InterPro" id="IPR027145">
    <property type="entry name" value="PWP2"/>
</dbReference>
<dbReference type="AlphaFoldDB" id="A0A0C2C320"/>
<organism evidence="1 2">
    <name type="scientific">Ancylostoma duodenale</name>
    <dbReference type="NCBI Taxonomy" id="51022"/>
    <lineage>
        <taxon>Eukaryota</taxon>
        <taxon>Metazoa</taxon>
        <taxon>Ecdysozoa</taxon>
        <taxon>Nematoda</taxon>
        <taxon>Chromadorea</taxon>
        <taxon>Rhabditida</taxon>
        <taxon>Rhabditina</taxon>
        <taxon>Rhabditomorpha</taxon>
        <taxon>Strongyloidea</taxon>
        <taxon>Ancylostomatidae</taxon>
        <taxon>Ancylostomatinae</taxon>
        <taxon>Ancylostoma</taxon>
    </lineage>
</organism>
<dbReference type="OrthoDB" id="5859587at2759"/>
<evidence type="ECO:0000313" key="1">
    <source>
        <dbReference type="EMBL" id="KIH44007.1"/>
    </source>
</evidence>
<proteinExistence type="predicted"/>
<reference evidence="1 2" key="1">
    <citation type="submission" date="2013-12" db="EMBL/GenBank/DDBJ databases">
        <title>Draft genome of the parsitic nematode Ancylostoma duodenale.</title>
        <authorList>
            <person name="Mitreva M."/>
        </authorList>
    </citation>
    <scope>NUCLEOTIDE SEQUENCE [LARGE SCALE GENOMIC DNA]</scope>
    <source>
        <strain evidence="1 2">Zhejiang</strain>
    </source>
</reference>